<name>A0ABY3PQ43_9CYAN</name>
<gene>
    <name evidence="1" type="ORF">ISF26_06200</name>
</gene>
<evidence type="ECO:0000313" key="1">
    <source>
        <dbReference type="EMBL" id="UFP95822.1"/>
    </source>
</evidence>
<organism evidence="1 2">
    <name type="scientific">Gloeobacter morelensis MG652769</name>
    <dbReference type="NCBI Taxonomy" id="2781736"/>
    <lineage>
        <taxon>Bacteria</taxon>
        <taxon>Bacillati</taxon>
        <taxon>Cyanobacteriota</taxon>
        <taxon>Cyanophyceae</taxon>
        <taxon>Gloeobacterales</taxon>
        <taxon>Gloeobacteraceae</taxon>
        <taxon>Gloeobacter</taxon>
        <taxon>Gloeobacter morelensis</taxon>
    </lineage>
</organism>
<accession>A0ABY3PQ43</accession>
<evidence type="ECO:0000313" key="2">
    <source>
        <dbReference type="Proteomes" id="UP001054846"/>
    </source>
</evidence>
<dbReference type="Proteomes" id="UP001054846">
    <property type="component" value="Chromosome"/>
</dbReference>
<dbReference type="EMBL" id="CP063845">
    <property type="protein sequence ID" value="UFP95822.1"/>
    <property type="molecule type" value="Genomic_DNA"/>
</dbReference>
<dbReference type="RefSeq" id="WP_230843047.1">
    <property type="nucleotide sequence ID" value="NZ_CP063845.1"/>
</dbReference>
<keyword evidence="2" id="KW-1185">Reference proteome</keyword>
<proteinExistence type="predicted"/>
<reference evidence="1 2" key="1">
    <citation type="journal article" date="2021" name="Genome Biol. Evol.">
        <title>Complete Genome Sequencing of a Novel Gloeobacter Species from a Waterfall Cave in Mexico.</title>
        <authorList>
            <person name="Saw J.H."/>
            <person name="Cardona T."/>
            <person name="Montejano G."/>
        </authorList>
    </citation>
    <scope>NUCLEOTIDE SEQUENCE [LARGE SCALE GENOMIC DNA]</scope>
    <source>
        <strain evidence="1">MG652769</strain>
    </source>
</reference>
<sequence length="261" mass="30996">MERQKVLIVTKTYPAISVKYKETVCTAGLLLDPSGEPVQWIRLYPIRFRYLEEDKRFKRWSIIGVEIERNTRDYRRESYRVNEDSIEYIKLIGTSHGWSERKSLLLPFLKESIQEIKDGDESLGIIRPFKIEKSFFERGEREWSANQKAVQDQLDLLEPTLEIEKIPYRFGYEFSDADGTKHRYTTSDWEIMQLYRNCRNNSAKMTAEDKEKEAIKKVLEKLDKLTESDLYFVVGNLKNHKDSFMIIGLFYPPFDLQMSLF</sequence>
<protein>
    <submittedName>
        <fullName evidence="1">Uncharacterized protein</fullName>
    </submittedName>
</protein>